<evidence type="ECO:0000313" key="2">
    <source>
        <dbReference type="Proteomes" id="UP000187455"/>
    </source>
</evidence>
<evidence type="ECO:0000313" key="1">
    <source>
        <dbReference type="EMBL" id="OLY82745.1"/>
    </source>
</evidence>
<proteinExistence type="predicted"/>
<keyword evidence="2" id="KW-1185">Reference proteome</keyword>
<dbReference type="AlphaFoldDB" id="A0A1R0H0U9"/>
<protein>
    <submittedName>
        <fullName evidence="1">Uncharacterized protein</fullName>
    </submittedName>
</protein>
<name>A0A1R0H0U9_9FUNG</name>
<organism evidence="1 2">
    <name type="scientific">Smittium mucronatum</name>
    <dbReference type="NCBI Taxonomy" id="133383"/>
    <lineage>
        <taxon>Eukaryota</taxon>
        <taxon>Fungi</taxon>
        <taxon>Fungi incertae sedis</taxon>
        <taxon>Zoopagomycota</taxon>
        <taxon>Kickxellomycotina</taxon>
        <taxon>Harpellomycetes</taxon>
        <taxon>Harpellales</taxon>
        <taxon>Legeriomycetaceae</taxon>
        <taxon>Smittium</taxon>
    </lineage>
</organism>
<comment type="caution">
    <text evidence="1">The sequence shown here is derived from an EMBL/GenBank/DDBJ whole genome shotgun (WGS) entry which is preliminary data.</text>
</comment>
<reference evidence="1 2" key="1">
    <citation type="journal article" date="2016" name="Mol. Biol. Evol.">
        <title>Genome-Wide Survey of Gut Fungi (Harpellales) Reveals the First Horizontally Transferred Ubiquitin Gene from a Mosquito Host.</title>
        <authorList>
            <person name="Wang Y."/>
            <person name="White M.M."/>
            <person name="Kvist S."/>
            <person name="Moncalvo J.M."/>
        </authorList>
    </citation>
    <scope>NUCLEOTIDE SEQUENCE [LARGE SCALE GENOMIC DNA]</scope>
    <source>
        <strain evidence="1 2">ALG-7-W6</strain>
    </source>
</reference>
<dbReference type="Proteomes" id="UP000187455">
    <property type="component" value="Unassembled WGS sequence"/>
</dbReference>
<dbReference type="EMBL" id="LSSL01001274">
    <property type="protein sequence ID" value="OLY82745.1"/>
    <property type="molecule type" value="Genomic_DNA"/>
</dbReference>
<sequence length="70" mass="7904">MGLSDIPFLYRFSLAFIVTIRGVYTSISCKKKSPYFQPASPDPTRPDPHSLQIANSYTEHSELRANSFHA</sequence>
<accession>A0A1R0H0U9</accession>
<gene>
    <name evidence="1" type="ORF">AYI68_g3127</name>
</gene>